<reference evidence="11" key="1">
    <citation type="submission" date="2020-08" db="EMBL/GenBank/DDBJ databases">
        <title>Genome public.</title>
        <authorList>
            <person name="Liu C."/>
            <person name="Sun Q."/>
        </authorList>
    </citation>
    <scope>NUCLEOTIDE SEQUENCE</scope>
    <source>
        <strain evidence="11">NSJ-40</strain>
    </source>
</reference>
<feature type="transmembrane region" description="Helical" evidence="10">
    <location>
        <begin position="307"/>
        <end position="330"/>
    </location>
</feature>
<dbReference type="CDD" id="cd13143">
    <property type="entry name" value="MATE_MepA_like"/>
    <property type="match status" value="1"/>
</dbReference>
<keyword evidence="12" id="KW-1185">Reference proteome</keyword>
<dbReference type="InterPro" id="IPR051327">
    <property type="entry name" value="MATE_MepA_subfamily"/>
</dbReference>
<keyword evidence="8 10" id="KW-0472">Membrane</keyword>
<name>A0A926HQF7_9FIRM</name>
<comment type="subcellular location">
    <subcellularLocation>
        <location evidence="1">Cell membrane</location>
        <topology evidence="1">Multi-pass membrane protein</topology>
    </subcellularLocation>
</comment>
<keyword evidence="6 10" id="KW-0812">Transmembrane</keyword>
<keyword evidence="7 10" id="KW-1133">Transmembrane helix</keyword>
<feature type="transmembrane region" description="Helical" evidence="10">
    <location>
        <begin position="262"/>
        <end position="287"/>
    </location>
</feature>
<evidence type="ECO:0000256" key="8">
    <source>
        <dbReference type="ARBA" id="ARBA00023136"/>
    </source>
</evidence>
<accession>A0A926HQF7</accession>
<dbReference type="Pfam" id="PF01554">
    <property type="entry name" value="MatE"/>
    <property type="match status" value="2"/>
</dbReference>
<feature type="transmembrane region" description="Helical" evidence="10">
    <location>
        <begin position="47"/>
        <end position="71"/>
    </location>
</feature>
<dbReference type="PANTHER" id="PTHR43823">
    <property type="entry name" value="SPORULATION PROTEIN YKVU"/>
    <property type="match status" value="1"/>
</dbReference>
<dbReference type="PANTHER" id="PTHR43823:SF3">
    <property type="entry name" value="MULTIDRUG EXPORT PROTEIN MEPA"/>
    <property type="match status" value="1"/>
</dbReference>
<dbReference type="NCBIfam" id="TIGR00797">
    <property type="entry name" value="matE"/>
    <property type="match status" value="1"/>
</dbReference>
<comment type="caution">
    <text evidence="11">The sequence shown here is derived from an EMBL/GenBank/DDBJ whole genome shotgun (WGS) entry which is preliminary data.</text>
</comment>
<evidence type="ECO:0000256" key="3">
    <source>
        <dbReference type="ARBA" id="ARBA00022106"/>
    </source>
</evidence>
<feature type="transmembrane region" description="Helical" evidence="10">
    <location>
        <begin position="129"/>
        <end position="146"/>
    </location>
</feature>
<dbReference type="AlphaFoldDB" id="A0A926HQF7"/>
<evidence type="ECO:0000313" key="12">
    <source>
        <dbReference type="Proteomes" id="UP000651482"/>
    </source>
</evidence>
<feature type="transmembrane region" description="Helical" evidence="10">
    <location>
        <begin position="91"/>
        <end position="117"/>
    </location>
</feature>
<feature type="transmembrane region" description="Helical" evidence="10">
    <location>
        <begin position="158"/>
        <end position="182"/>
    </location>
</feature>
<keyword evidence="5" id="KW-1003">Cell membrane</keyword>
<dbReference type="PIRSF" id="PIRSF006603">
    <property type="entry name" value="DinF"/>
    <property type="match status" value="1"/>
</dbReference>
<dbReference type="GO" id="GO:0005886">
    <property type="term" value="C:plasma membrane"/>
    <property type="evidence" value="ECO:0007669"/>
    <property type="project" value="UniProtKB-SubCell"/>
</dbReference>
<evidence type="ECO:0000256" key="5">
    <source>
        <dbReference type="ARBA" id="ARBA00022475"/>
    </source>
</evidence>
<organism evidence="11 12">
    <name type="scientific">Yeguia hominis</name>
    <dbReference type="NCBI Taxonomy" id="2763662"/>
    <lineage>
        <taxon>Bacteria</taxon>
        <taxon>Bacillati</taxon>
        <taxon>Bacillota</taxon>
        <taxon>Clostridia</taxon>
        <taxon>Eubacteriales</taxon>
        <taxon>Yeguiaceae</taxon>
        <taxon>Yeguia</taxon>
    </lineage>
</organism>
<evidence type="ECO:0000256" key="7">
    <source>
        <dbReference type="ARBA" id="ARBA00022989"/>
    </source>
</evidence>
<feature type="transmembrane region" description="Helical" evidence="10">
    <location>
        <begin position="391"/>
        <end position="409"/>
    </location>
</feature>
<evidence type="ECO:0000256" key="6">
    <source>
        <dbReference type="ARBA" id="ARBA00022692"/>
    </source>
</evidence>
<gene>
    <name evidence="11" type="ORF">IAG03_01515</name>
</gene>
<comment type="similarity">
    <text evidence="2">Belongs to the multi antimicrobial extrusion (MATE) (TC 2.A.66.1) family. MepA subfamily.</text>
</comment>
<dbReference type="EMBL" id="JACRSN010000002">
    <property type="protein sequence ID" value="MBC8532699.1"/>
    <property type="molecule type" value="Genomic_DNA"/>
</dbReference>
<keyword evidence="9" id="KW-0046">Antibiotic resistance</keyword>
<sequence length="439" mass="47047">MTETPVLRLITALAIPTIISMLVTSVYNMGDTYFVSKLGRQASGAVGIVFSLMAVIQAVGFTLGMGSGSLISRLLGAQKTEEASRIASSGFFSSLLAGILIAAGGLCLLDPLISLLGATKTIFPYARDYAVYILFFAPVMMASFVLNNLLRAEGRARFAMVGIATGGILNLFLDPVFIFVFALGIRGAALATALSQCVSFCILLSSFLRKRTSTRLSLRSVSMHARDYLSILKNGLPSFCRQGLASISTVALNRTAAIYGDAAVAAMSVVGKIFMLIFSVALGYGQGYQPVVGYNYGAKKYARVREAFFVVLTVGFGILFVLSAAGFLAAPQLLAAFLPGDTEVIEIGSRALRYQCLACPLLALNVTCNMTFQSIGKAWTSTLLSALRQGIFFLPLIFLLPTMWGLPGLQLTQPVSDVFTFLCCIPFAIRFIRQIRSAM</sequence>
<feature type="transmembrane region" description="Helical" evidence="10">
    <location>
        <begin position="7"/>
        <end position="27"/>
    </location>
</feature>
<evidence type="ECO:0000256" key="9">
    <source>
        <dbReference type="ARBA" id="ARBA00023251"/>
    </source>
</evidence>
<dbReference type="GO" id="GO:0015297">
    <property type="term" value="F:antiporter activity"/>
    <property type="evidence" value="ECO:0007669"/>
    <property type="project" value="InterPro"/>
</dbReference>
<evidence type="ECO:0000313" key="11">
    <source>
        <dbReference type="EMBL" id="MBC8532699.1"/>
    </source>
</evidence>
<feature type="transmembrane region" description="Helical" evidence="10">
    <location>
        <begin position="188"/>
        <end position="208"/>
    </location>
</feature>
<evidence type="ECO:0000256" key="4">
    <source>
        <dbReference type="ARBA" id="ARBA00022448"/>
    </source>
</evidence>
<evidence type="ECO:0000256" key="10">
    <source>
        <dbReference type="SAM" id="Phobius"/>
    </source>
</evidence>
<dbReference type="GO" id="GO:0042910">
    <property type="term" value="F:xenobiotic transmembrane transporter activity"/>
    <property type="evidence" value="ECO:0007669"/>
    <property type="project" value="InterPro"/>
</dbReference>
<evidence type="ECO:0000256" key="1">
    <source>
        <dbReference type="ARBA" id="ARBA00004651"/>
    </source>
</evidence>
<dbReference type="InterPro" id="IPR045070">
    <property type="entry name" value="MATE_MepA-like"/>
</dbReference>
<dbReference type="InterPro" id="IPR002528">
    <property type="entry name" value="MATE_fam"/>
</dbReference>
<protein>
    <recommendedName>
        <fullName evidence="3">Multidrug export protein MepA</fullName>
    </recommendedName>
</protein>
<dbReference type="Proteomes" id="UP000651482">
    <property type="component" value="Unassembled WGS sequence"/>
</dbReference>
<keyword evidence="4" id="KW-0813">Transport</keyword>
<proteinExistence type="inferred from homology"/>
<dbReference type="GO" id="GO:0046677">
    <property type="term" value="P:response to antibiotic"/>
    <property type="evidence" value="ECO:0007669"/>
    <property type="project" value="UniProtKB-KW"/>
</dbReference>
<evidence type="ECO:0000256" key="2">
    <source>
        <dbReference type="ARBA" id="ARBA00008417"/>
    </source>
</evidence>
<feature type="transmembrane region" description="Helical" evidence="10">
    <location>
        <begin position="415"/>
        <end position="432"/>
    </location>
</feature>
<dbReference type="InterPro" id="IPR048279">
    <property type="entry name" value="MdtK-like"/>
</dbReference>